<reference evidence="1 2" key="1">
    <citation type="journal article" date="2019" name="Genome Biol. Evol.">
        <title>Insights into the evolution of the New World diploid cottons (Gossypium, subgenus Houzingenia) based on genome sequencing.</title>
        <authorList>
            <person name="Grover C.E."/>
            <person name="Arick M.A. 2nd"/>
            <person name="Thrash A."/>
            <person name="Conover J.L."/>
            <person name="Sanders W.S."/>
            <person name="Peterson D.G."/>
            <person name="Frelichowski J.E."/>
            <person name="Scheffler J.A."/>
            <person name="Scheffler B.E."/>
            <person name="Wendel J.F."/>
        </authorList>
    </citation>
    <scope>NUCLEOTIDE SEQUENCE [LARGE SCALE GENOMIC DNA]</scope>
    <source>
        <strain evidence="1">1</strain>
        <tissue evidence="1">Leaf</tissue>
    </source>
</reference>
<dbReference type="OrthoDB" id="1430424at2759"/>
<comment type="caution">
    <text evidence="1">The sequence shown here is derived from an EMBL/GenBank/DDBJ whole genome shotgun (WGS) entry which is preliminary data.</text>
</comment>
<dbReference type="Proteomes" id="UP000593576">
    <property type="component" value="Unassembled WGS sequence"/>
</dbReference>
<proteinExistence type="predicted"/>
<dbReference type="EMBL" id="JABFAF010278419">
    <property type="protein sequence ID" value="MBA0880927.1"/>
    <property type="molecule type" value="Genomic_DNA"/>
</dbReference>
<protein>
    <submittedName>
        <fullName evidence="1">Uncharacterized protein</fullName>
    </submittedName>
</protein>
<name>A0A7J9NCS1_GOSSC</name>
<keyword evidence="2" id="KW-1185">Reference proteome</keyword>
<evidence type="ECO:0000313" key="1">
    <source>
        <dbReference type="EMBL" id="MBA0880927.1"/>
    </source>
</evidence>
<evidence type="ECO:0000313" key="2">
    <source>
        <dbReference type="Proteomes" id="UP000593576"/>
    </source>
</evidence>
<accession>A0A7J9NCS1</accession>
<sequence>MHARKWVRADLLDVYSFYSYGFTVTFRRWIRFRIGFFLKIIHH</sequence>
<gene>
    <name evidence="1" type="ORF">Goshw_005615</name>
</gene>
<dbReference type="AlphaFoldDB" id="A0A7J9NCS1"/>
<organism evidence="1 2">
    <name type="scientific">Gossypium schwendimanii</name>
    <name type="common">Cotton</name>
    <dbReference type="NCBI Taxonomy" id="34291"/>
    <lineage>
        <taxon>Eukaryota</taxon>
        <taxon>Viridiplantae</taxon>
        <taxon>Streptophyta</taxon>
        <taxon>Embryophyta</taxon>
        <taxon>Tracheophyta</taxon>
        <taxon>Spermatophyta</taxon>
        <taxon>Magnoliopsida</taxon>
        <taxon>eudicotyledons</taxon>
        <taxon>Gunneridae</taxon>
        <taxon>Pentapetalae</taxon>
        <taxon>rosids</taxon>
        <taxon>malvids</taxon>
        <taxon>Malvales</taxon>
        <taxon>Malvaceae</taxon>
        <taxon>Malvoideae</taxon>
        <taxon>Gossypium</taxon>
    </lineage>
</organism>